<evidence type="ECO:0000313" key="1">
    <source>
        <dbReference type="EMBL" id="CAH2008539.1"/>
    </source>
</evidence>
<protein>
    <submittedName>
        <fullName evidence="1">Uncharacterized protein</fullName>
    </submittedName>
</protein>
<comment type="caution">
    <text evidence="1">The sequence shown here is derived from an EMBL/GenBank/DDBJ whole genome shotgun (WGS) entry which is preliminary data.</text>
</comment>
<accession>A0A9P0M3T4</accession>
<dbReference type="Proteomes" id="UP001152888">
    <property type="component" value="Unassembled WGS sequence"/>
</dbReference>
<sequence length="127" mass="14417">MVELAKLQSQQPEPVAQAVTIPLKDHLGEEQIIVLQAGPSQFGRNLKGDEKVTAEAVIVHPFKGCVDLWVPEVVKDKIAIMERGDCMFIDKVRKVTRLIFSLLYWVLQSVRKTEGQIQYDKISKKLM</sequence>
<dbReference type="OrthoDB" id="8118055at2759"/>
<reference evidence="1" key="1">
    <citation type="submission" date="2022-03" db="EMBL/GenBank/DDBJ databases">
        <authorList>
            <person name="Sayadi A."/>
        </authorList>
    </citation>
    <scope>NUCLEOTIDE SEQUENCE</scope>
</reference>
<dbReference type="AlphaFoldDB" id="A0A9P0M3T4"/>
<gene>
    <name evidence="1" type="ORF">ACAOBT_LOCUS30302</name>
</gene>
<keyword evidence="2" id="KW-1185">Reference proteome</keyword>
<dbReference type="EMBL" id="CAKOFQ010007815">
    <property type="protein sequence ID" value="CAH2008539.1"/>
    <property type="molecule type" value="Genomic_DNA"/>
</dbReference>
<dbReference type="Gene3D" id="3.50.30.30">
    <property type="match status" value="1"/>
</dbReference>
<proteinExistence type="predicted"/>
<evidence type="ECO:0000313" key="2">
    <source>
        <dbReference type="Proteomes" id="UP001152888"/>
    </source>
</evidence>
<organism evidence="1 2">
    <name type="scientific">Acanthoscelides obtectus</name>
    <name type="common">Bean weevil</name>
    <name type="synonym">Bruchus obtectus</name>
    <dbReference type="NCBI Taxonomy" id="200917"/>
    <lineage>
        <taxon>Eukaryota</taxon>
        <taxon>Metazoa</taxon>
        <taxon>Ecdysozoa</taxon>
        <taxon>Arthropoda</taxon>
        <taxon>Hexapoda</taxon>
        <taxon>Insecta</taxon>
        <taxon>Pterygota</taxon>
        <taxon>Neoptera</taxon>
        <taxon>Endopterygota</taxon>
        <taxon>Coleoptera</taxon>
        <taxon>Polyphaga</taxon>
        <taxon>Cucujiformia</taxon>
        <taxon>Chrysomeloidea</taxon>
        <taxon>Chrysomelidae</taxon>
        <taxon>Bruchinae</taxon>
        <taxon>Bruchini</taxon>
        <taxon>Acanthoscelides</taxon>
    </lineage>
</organism>
<name>A0A9P0M3T4_ACAOB</name>